<dbReference type="GO" id="GO:0005509">
    <property type="term" value="F:calcium ion binding"/>
    <property type="evidence" value="ECO:0007669"/>
    <property type="project" value="InterPro"/>
</dbReference>
<feature type="domain" description="EF-hand" evidence="13">
    <location>
        <begin position="1021"/>
        <end position="1056"/>
    </location>
</feature>
<evidence type="ECO:0008006" key="17">
    <source>
        <dbReference type="Google" id="ProtNLM"/>
    </source>
</evidence>
<evidence type="ECO:0000256" key="11">
    <source>
        <dbReference type="SAM" id="Phobius"/>
    </source>
</evidence>
<feature type="transmembrane region" description="Helical" evidence="11">
    <location>
        <begin position="88"/>
        <end position="108"/>
    </location>
</feature>
<feature type="transmembrane region" description="Helical" evidence="11">
    <location>
        <begin position="795"/>
        <end position="816"/>
    </location>
</feature>
<dbReference type="PANTHER" id="PTHR31963:SF16">
    <property type="entry name" value="OS06G0635200 PROTEIN"/>
    <property type="match status" value="1"/>
</dbReference>
<feature type="transmembrane region" description="Helical" evidence="11">
    <location>
        <begin position="465"/>
        <end position="486"/>
    </location>
</feature>
<keyword evidence="6" id="KW-0547">Nucleotide-binding</keyword>
<dbReference type="SMART" id="SM00054">
    <property type="entry name" value="EFh"/>
    <property type="match status" value="2"/>
</dbReference>
<dbReference type="GO" id="GO:0010008">
    <property type="term" value="C:endosome membrane"/>
    <property type="evidence" value="ECO:0007669"/>
    <property type="project" value="UniProtKB-SubCell"/>
</dbReference>
<dbReference type="InterPro" id="IPR021924">
    <property type="entry name" value="DUF3537"/>
</dbReference>
<feature type="transmembrane region" description="Helical" evidence="11">
    <location>
        <begin position="283"/>
        <end position="304"/>
    </location>
</feature>
<dbReference type="InterPro" id="IPR011992">
    <property type="entry name" value="EF-hand-dom_pair"/>
</dbReference>
<organism evidence="15 16">
    <name type="scientific">Malus domestica</name>
    <name type="common">Apple</name>
    <name type="synonym">Pyrus malus</name>
    <dbReference type="NCBI Taxonomy" id="3750"/>
    <lineage>
        <taxon>Eukaryota</taxon>
        <taxon>Viridiplantae</taxon>
        <taxon>Streptophyta</taxon>
        <taxon>Embryophyta</taxon>
        <taxon>Tracheophyta</taxon>
        <taxon>Spermatophyta</taxon>
        <taxon>Magnoliopsida</taxon>
        <taxon>eudicotyledons</taxon>
        <taxon>Gunneridae</taxon>
        <taxon>Pentapetalae</taxon>
        <taxon>rosids</taxon>
        <taxon>fabids</taxon>
        <taxon>Rosales</taxon>
        <taxon>Rosaceae</taxon>
        <taxon>Amygdaloideae</taxon>
        <taxon>Maleae</taxon>
        <taxon>Malus</taxon>
    </lineage>
</organism>
<comment type="caution">
    <text evidence="15">The sequence shown here is derived from an EMBL/GenBank/DDBJ whole genome shotgun (WGS) entry which is preliminary data.</text>
</comment>
<dbReference type="EMBL" id="RDQH01000337">
    <property type="protein sequence ID" value="RXH82805.1"/>
    <property type="molecule type" value="Genomic_DNA"/>
</dbReference>
<dbReference type="GO" id="GO:0006897">
    <property type="term" value="P:endocytosis"/>
    <property type="evidence" value="ECO:0007669"/>
    <property type="project" value="UniProtKB-KW"/>
</dbReference>
<proteinExistence type="predicted"/>
<dbReference type="InterPro" id="IPR045063">
    <property type="entry name" value="Dynamin_N"/>
</dbReference>
<feature type="domain" description="EH" evidence="12">
    <location>
        <begin position="988"/>
        <end position="1059"/>
    </location>
</feature>
<dbReference type="InterPro" id="IPR000261">
    <property type="entry name" value="EH_dom"/>
</dbReference>
<comment type="subcellular location">
    <subcellularLocation>
        <location evidence="1">Cell membrane</location>
        <topology evidence="1">Peripheral membrane protein</topology>
        <orientation evidence="1">Cytoplasmic side</orientation>
    </subcellularLocation>
    <subcellularLocation>
        <location evidence="2">Endosome membrane</location>
        <topology evidence="2">Peripheral membrane protein</topology>
    </subcellularLocation>
</comment>
<feature type="transmembrane region" description="Helical" evidence="11">
    <location>
        <begin position="506"/>
        <end position="526"/>
    </location>
</feature>
<keyword evidence="5" id="KW-0479">Metal-binding</keyword>
<dbReference type="Pfam" id="PF00350">
    <property type="entry name" value="Dynamin_N"/>
    <property type="match status" value="1"/>
</dbReference>
<feature type="transmembrane region" description="Helical" evidence="11">
    <location>
        <begin position="633"/>
        <end position="653"/>
    </location>
</feature>
<feature type="transmembrane region" description="Helical" evidence="11">
    <location>
        <begin position="592"/>
        <end position="613"/>
    </location>
</feature>
<keyword evidence="7" id="KW-0967">Endosome</keyword>
<evidence type="ECO:0000313" key="15">
    <source>
        <dbReference type="EMBL" id="RXH82805.1"/>
    </source>
</evidence>
<evidence type="ECO:0000259" key="12">
    <source>
        <dbReference type="PROSITE" id="PS50031"/>
    </source>
</evidence>
<keyword evidence="8" id="KW-0106">Calcium</keyword>
<evidence type="ECO:0000256" key="8">
    <source>
        <dbReference type="ARBA" id="ARBA00022837"/>
    </source>
</evidence>
<dbReference type="PROSITE" id="PS51718">
    <property type="entry name" value="G_DYNAMIN_2"/>
    <property type="match status" value="1"/>
</dbReference>
<keyword evidence="16" id="KW-1185">Reference proteome</keyword>
<keyword evidence="3" id="KW-1003">Cell membrane</keyword>
<accession>A0A498IKX9</accession>
<feature type="transmembrane region" description="Helical" evidence="11">
    <location>
        <begin position="176"/>
        <end position="205"/>
    </location>
</feature>
<dbReference type="InterPro" id="IPR031692">
    <property type="entry name" value="EHD_N"/>
</dbReference>
<dbReference type="SUPFAM" id="SSF47473">
    <property type="entry name" value="EF-hand"/>
    <property type="match status" value="1"/>
</dbReference>
<dbReference type="Proteomes" id="UP000290289">
    <property type="component" value="Chromosome 11"/>
</dbReference>
<keyword evidence="11" id="KW-1133">Transmembrane helix</keyword>
<dbReference type="GO" id="GO:0005525">
    <property type="term" value="F:GTP binding"/>
    <property type="evidence" value="ECO:0007669"/>
    <property type="project" value="InterPro"/>
</dbReference>
<dbReference type="Pfam" id="PF18150">
    <property type="entry name" value="DUF5600"/>
    <property type="match status" value="1"/>
</dbReference>
<dbReference type="Gene3D" id="3.40.50.300">
    <property type="entry name" value="P-loop containing nucleotide triphosphate hydrolases"/>
    <property type="match status" value="1"/>
</dbReference>
<feature type="transmembrane region" description="Helical" evidence="11">
    <location>
        <begin position="250"/>
        <end position="271"/>
    </location>
</feature>
<dbReference type="PROSITE" id="PS50222">
    <property type="entry name" value="EF_HAND_2"/>
    <property type="match status" value="1"/>
</dbReference>
<name>A0A498IKX9_MALDO</name>
<evidence type="ECO:0000256" key="7">
    <source>
        <dbReference type="ARBA" id="ARBA00022753"/>
    </source>
</evidence>
<evidence type="ECO:0000256" key="2">
    <source>
        <dbReference type="ARBA" id="ARBA00004481"/>
    </source>
</evidence>
<feature type="region of interest" description="Disordered" evidence="10">
    <location>
        <begin position="880"/>
        <end position="916"/>
    </location>
</feature>
<feature type="transmembrane region" description="Helical" evidence="11">
    <location>
        <begin position="47"/>
        <end position="68"/>
    </location>
</feature>
<dbReference type="FunFam" id="3.40.50.300:FF:000147">
    <property type="entry name" value="EH domain-containing protein 1"/>
    <property type="match status" value="1"/>
</dbReference>
<dbReference type="STRING" id="3750.A0A498IKX9"/>
<evidence type="ECO:0000256" key="4">
    <source>
        <dbReference type="ARBA" id="ARBA00022583"/>
    </source>
</evidence>
<dbReference type="InterPro" id="IPR030381">
    <property type="entry name" value="G_DYNAMIN_dom"/>
</dbReference>
<dbReference type="SMART" id="SM00027">
    <property type="entry name" value="EH"/>
    <property type="match status" value="1"/>
</dbReference>
<evidence type="ECO:0000259" key="14">
    <source>
        <dbReference type="PROSITE" id="PS51718"/>
    </source>
</evidence>
<keyword evidence="9 11" id="KW-0472">Membrane</keyword>
<evidence type="ECO:0000256" key="3">
    <source>
        <dbReference type="ARBA" id="ARBA00022475"/>
    </source>
</evidence>
<feature type="transmembrane region" description="Helical" evidence="11">
    <location>
        <begin position="828"/>
        <end position="849"/>
    </location>
</feature>
<evidence type="ECO:0000313" key="16">
    <source>
        <dbReference type="Proteomes" id="UP000290289"/>
    </source>
</evidence>
<dbReference type="SUPFAM" id="SSF52540">
    <property type="entry name" value="P-loop containing nucleoside triphosphate hydrolases"/>
    <property type="match status" value="1"/>
</dbReference>
<reference evidence="15 16" key="1">
    <citation type="submission" date="2018-10" db="EMBL/GenBank/DDBJ databases">
        <title>A high-quality apple genome assembly.</title>
        <authorList>
            <person name="Hu J."/>
        </authorList>
    </citation>
    <scope>NUCLEOTIDE SEQUENCE [LARGE SCALE GENOMIC DNA]</scope>
    <source>
        <strain evidence="16">cv. HFTH1</strain>
        <tissue evidence="15">Young leaf</tissue>
    </source>
</reference>
<feature type="transmembrane region" description="Helical" evidence="11">
    <location>
        <begin position="961"/>
        <end position="979"/>
    </location>
</feature>
<dbReference type="InterPro" id="IPR027417">
    <property type="entry name" value="P-loop_NTPase"/>
</dbReference>
<dbReference type="Gene3D" id="1.10.238.10">
    <property type="entry name" value="EF-hand"/>
    <property type="match status" value="1"/>
</dbReference>
<dbReference type="CDD" id="cd00052">
    <property type="entry name" value="EH"/>
    <property type="match status" value="1"/>
</dbReference>
<evidence type="ECO:0000256" key="1">
    <source>
        <dbReference type="ARBA" id="ARBA00004413"/>
    </source>
</evidence>
<evidence type="ECO:0000256" key="9">
    <source>
        <dbReference type="ARBA" id="ARBA00023136"/>
    </source>
</evidence>
<keyword evidence="4" id="KW-0254">Endocytosis</keyword>
<dbReference type="InterPro" id="IPR002048">
    <property type="entry name" value="EF_hand_dom"/>
</dbReference>
<keyword evidence="11" id="KW-0812">Transmembrane</keyword>
<evidence type="ECO:0000256" key="10">
    <source>
        <dbReference type="SAM" id="MobiDB-lite"/>
    </source>
</evidence>
<protein>
    <recommendedName>
        <fullName evidence="17">EH domain-containing protein 1</fullName>
    </recommendedName>
</protein>
<dbReference type="Pfam" id="PF16880">
    <property type="entry name" value="EHD_N"/>
    <property type="match status" value="1"/>
</dbReference>
<evidence type="ECO:0000256" key="5">
    <source>
        <dbReference type="ARBA" id="ARBA00022723"/>
    </source>
</evidence>
<evidence type="ECO:0000256" key="6">
    <source>
        <dbReference type="ARBA" id="ARBA00022741"/>
    </source>
</evidence>
<dbReference type="Pfam" id="PF12056">
    <property type="entry name" value="DUF3537"/>
    <property type="match status" value="3"/>
</dbReference>
<feature type="transmembrane region" description="Helical" evidence="11">
    <location>
        <begin position="736"/>
        <end position="754"/>
    </location>
</feature>
<gene>
    <name evidence="15" type="ORF">DVH24_003303</name>
</gene>
<feature type="domain" description="Dynamin-type G" evidence="14">
    <location>
        <begin position="1182"/>
        <end position="1413"/>
    </location>
</feature>
<feature type="transmembrane region" description="Helical" evidence="11">
    <location>
        <begin position="141"/>
        <end position="164"/>
    </location>
</feature>
<feature type="transmembrane region" description="Helical" evidence="11">
    <location>
        <begin position="686"/>
        <end position="709"/>
    </location>
</feature>
<dbReference type="Gene3D" id="1.10.268.20">
    <property type="match status" value="1"/>
</dbReference>
<dbReference type="GO" id="GO:0005886">
    <property type="term" value="C:plasma membrane"/>
    <property type="evidence" value="ECO:0007669"/>
    <property type="project" value="UniProtKB-SubCell"/>
</dbReference>
<dbReference type="GO" id="GO:0051260">
    <property type="term" value="P:protein homooligomerization"/>
    <property type="evidence" value="ECO:0007669"/>
    <property type="project" value="UniProtKB-ARBA"/>
</dbReference>
<evidence type="ECO:0000259" key="13">
    <source>
        <dbReference type="PROSITE" id="PS50222"/>
    </source>
</evidence>
<dbReference type="InterPro" id="IPR040990">
    <property type="entry name" value="DUF5600"/>
</dbReference>
<dbReference type="PROSITE" id="PS50031">
    <property type="entry name" value="EH"/>
    <property type="match status" value="1"/>
</dbReference>
<dbReference type="CDD" id="cd09913">
    <property type="entry name" value="EHD"/>
    <property type="match status" value="1"/>
</dbReference>
<sequence length="1530" mass="173768">MEDDTVVDEALLNRSKNKFRRCVSHARDELHSFRSYLRWMCVDQSSVWRACLSSFMFILFGIVVPAMSHFLFGCAACDSKHKRPYDSVVQLSLSSVASLSFVCLSRFVKQFGLRRFLFFDKLYDESETVRKGYTAQLNRSLQLLCFFVIPIFAIESVYKIWWYASEATQIPFLGSVYASAAVVCVMELCSWLYRTTMIFLVCVLFRLICYLQILRLQDFATMFEVDSDVGSVLSEHLRIRRHLRIISHRCRAFILWSLILVTGSQFALLLITTKSSAKENLDVYRAGELVLCSITLVTGLFILLRSATKITHKAQAVTCLAAKWHVCATLDSFDAAAAEITSGRVLAEAVGTERGESDSEEGDADEDELDNTKLIPSYAYSTISFQKRQALVTYFENNRAGITIFGFTLDRTTLHTIFMLELSLGLLNPNNKISAGLGRYVSHVQDELKSFRSYVRWMCVDQSNAWRACISWFIFILFAIVVPAISHFMFTCASCDGKHKRPYDSVVQLSLSSVATVSFLCLSWFVRKFGLRRFLFFDKLYNESKTVRREYTQQLNNNKTNTGLGRSVSHIQDELKSFRSYVRWMCVDQSNAWRACISWSIFILFAIVVPAISHFVFTCASCDGKHKRPYDSVVQLSLSSVATVSFLCLSWFVRKFGLRRFLFFDKLYNESETVRREYTQQLNRSLKILCIFVMPCFAAESVYKIWWYASRASQMPFLGNVYVSDVVACTLELCSWLYRTTVFFLVCVLFRLICYLQILRLQDFATVFQEQSDVGSVLSEHLRIRRHLTIISHRYRGFILWSLILVTGSQFSLLLITTRPSATANLDVYRSGELALCSITLVTGVLILLRSATKITHKAQAVTCLATKWHVCATLESFDANEGDSPPPDETGNGRVVSGASSDRESDSDLASDDQDELENAKFVPSYAYSTISYQKRQALVTYLENNRAGITIYGFTLDRTTLHTIFMLELSLILWLLVPISSCSKEHQKIYQEWFRFADSDGDGRITGGDAIKFFGMSNLNRQDLKQVWAIADSKRQGYLGFSEFVAAMQLVSLAQAGHDITHGLQNSNGGFRLFNFVLECMLVDLESRKPPVMEGLDSLLSAKKKHTLKSNENEVNGTAVVQQSPSALWFSSKSAKKVPLSSVTSIIDGLKRLYVQKLKPLEVTYKFNDFVSPLLTNSDFDAKPMVMLLGQYSTGKTTFIKHLLKRAHIGPEPTTDRFVVVMSGPDERSVPGNTIAVQADMPFSGLTTFGTAFLSKFECSQMPHSLLEHITFVDTPGVLSGEKQRTQRAYDFTGVTSWFAAKCDLILLLFDPHKLDVSDEFKRVISSLHGHDDKIRVVLNKADQIDTQQLMRVYGALMWSLGKVLNTPEVMRVYIGSFNDKPVNEAATGPVGKELFEKEQEDLLADLKDIPKKACDRRINEFVKRARAAKIHAYIISHLKKEMPAILGKAKAQQRLIDNLEDEFKKVQREHHLPPGDFPDVDHFRDILSGYSIDNFEKLKPKMIDAVDEMLGYDIPELLKNFRNPYDQ</sequence>
<dbReference type="PANTHER" id="PTHR31963">
    <property type="entry name" value="RAS GUANINE NUCLEOTIDE EXCHANGE FACTOR K"/>
    <property type="match status" value="1"/>
</dbReference>
<dbReference type="Pfam" id="PF12763">
    <property type="entry name" value="EH"/>
    <property type="match status" value="1"/>
</dbReference>